<keyword evidence="1" id="KW-0472">Membrane</keyword>
<feature type="transmembrane region" description="Helical" evidence="1">
    <location>
        <begin position="122"/>
        <end position="143"/>
    </location>
</feature>
<evidence type="ECO:0000256" key="1">
    <source>
        <dbReference type="SAM" id="Phobius"/>
    </source>
</evidence>
<feature type="transmembrane region" description="Helical" evidence="1">
    <location>
        <begin position="35"/>
        <end position="57"/>
    </location>
</feature>
<accession>A0A919J000</accession>
<organism evidence="2 3">
    <name type="scientific">Paractinoplanes ferrugineus</name>
    <dbReference type="NCBI Taxonomy" id="113564"/>
    <lineage>
        <taxon>Bacteria</taxon>
        <taxon>Bacillati</taxon>
        <taxon>Actinomycetota</taxon>
        <taxon>Actinomycetes</taxon>
        <taxon>Micromonosporales</taxon>
        <taxon>Micromonosporaceae</taxon>
        <taxon>Paractinoplanes</taxon>
    </lineage>
</organism>
<proteinExistence type="predicted"/>
<keyword evidence="3" id="KW-1185">Reference proteome</keyword>
<protein>
    <submittedName>
        <fullName evidence="2">Uncharacterized protein</fullName>
    </submittedName>
</protein>
<dbReference type="EMBL" id="BOMM01000029">
    <property type="protein sequence ID" value="GIE11540.1"/>
    <property type="molecule type" value="Genomic_DNA"/>
</dbReference>
<evidence type="ECO:0000313" key="2">
    <source>
        <dbReference type="EMBL" id="GIE11540.1"/>
    </source>
</evidence>
<dbReference type="Proteomes" id="UP000598174">
    <property type="component" value="Unassembled WGS sequence"/>
</dbReference>
<comment type="caution">
    <text evidence="2">The sequence shown here is derived from an EMBL/GenBank/DDBJ whole genome shotgun (WGS) entry which is preliminary data.</text>
</comment>
<keyword evidence="1" id="KW-0812">Transmembrane</keyword>
<evidence type="ECO:0000313" key="3">
    <source>
        <dbReference type="Proteomes" id="UP000598174"/>
    </source>
</evidence>
<name>A0A919J000_9ACTN</name>
<feature type="transmembrane region" description="Helical" evidence="1">
    <location>
        <begin position="171"/>
        <end position="191"/>
    </location>
</feature>
<gene>
    <name evidence="2" type="ORF">Afe05nite_33800</name>
</gene>
<dbReference type="AlphaFoldDB" id="A0A919J000"/>
<dbReference type="RefSeq" id="WP_203818060.1">
    <property type="nucleotide sequence ID" value="NZ_BAAABP010000058.1"/>
</dbReference>
<feature type="transmembrane region" description="Helical" evidence="1">
    <location>
        <begin position="64"/>
        <end position="83"/>
    </location>
</feature>
<reference evidence="2" key="1">
    <citation type="submission" date="2021-01" db="EMBL/GenBank/DDBJ databases">
        <title>Whole genome shotgun sequence of Actinoplanes ferrugineus NBRC 15555.</title>
        <authorList>
            <person name="Komaki H."/>
            <person name="Tamura T."/>
        </authorList>
    </citation>
    <scope>NUCLEOTIDE SEQUENCE</scope>
    <source>
        <strain evidence="2">NBRC 15555</strain>
    </source>
</reference>
<sequence>MHRARQGLLVTAGPLLLAAAGLVHPGGLSAEAAHRWVHLHIVLLPVFPFLALGFVVLLRGRPRLDVAGVATVVAWLGAAVYAVGYTGLDAVAGIAAGTVAGQDGDQGELRRLVLALYDVGDLLGRVGVYALITAVLAGTVALVVRHGVRVLAGTAVLLGAAYSFIDSHIFWPRGVLTMLAFAAGFALWNWAATQSPRTGLGATTSSPAEPASW</sequence>
<keyword evidence="1" id="KW-1133">Transmembrane helix</keyword>
<feature type="transmembrane region" description="Helical" evidence="1">
    <location>
        <begin position="148"/>
        <end position="165"/>
    </location>
</feature>